<dbReference type="HOGENOM" id="CLU_088210_0_0_4"/>
<dbReference type="InterPro" id="IPR032711">
    <property type="entry name" value="SoxY"/>
</dbReference>
<sequence length="265" mass="29176">MLRSRMFWLAAVLLTTLASPSFAGVDAPQWDKVNNGFFSGKQLEDGPFIHITAPKRAASGAQVPFAFSIDYPSTRDDYIKNVTLVVPENPVPLTAVFHLTPDSGKVDIATRIRLEVDDYVHVVAETSDGRYFRNAVPIKASGGCGGTVGGDASEARKTAGQMKLAAVEPIQAGKPAQARLMIRHPMYTGLQRDLMTQGFRPAYYIKNLDIRFNDKPVLQADTYIGISEDPNFKFYFVPDKSGKLTVSAEDNEGKRYQHETSVTVQ</sequence>
<feature type="domain" description="Sulphur oxidation protein SoxZ" evidence="2">
    <location>
        <begin position="171"/>
        <end position="260"/>
    </location>
</feature>
<dbReference type="EMBL" id="AYXT01000001">
    <property type="protein sequence ID" value="ETF04222.1"/>
    <property type="molecule type" value="Genomic_DNA"/>
</dbReference>
<feature type="chain" id="PRO_5004772103" evidence="1">
    <location>
        <begin position="24"/>
        <end position="265"/>
    </location>
</feature>
<evidence type="ECO:0000259" key="2">
    <source>
        <dbReference type="Pfam" id="PF08770"/>
    </source>
</evidence>
<dbReference type="PATRIC" id="fig|1424334.3.peg.677"/>
<reference evidence="4 5" key="1">
    <citation type="journal article" date="2014" name="Genome Announc.">
        <title>Draft Genome Sequence of Advenella kashmirensis Strain W13003, a Polycyclic Aromatic Hydrocarbon-Degrading Bacterium.</title>
        <authorList>
            <person name="Wang X."/>
            <person name="Jin D."/>
            <person name="Zhou L."/>
            <person name="Wu L."/>
            <person name="An W."/>
            <person name="Zhao L."/>
        </authorList>
    </citation>
    <scope>NUCLEOTIDE SEQUENCE [LARGE SCALE GENOMIC DNA]</scope>
    <source>
        <strain evidence="4 5">W13003</strain>
    </source>
</reference>
<dbReference type="SUPFAM" id="SSF81296">
    <property type="entry name" value="E set domains"/>
    <property type="match status" value="1"/>
</dbReference>
<keyword evidence="5" id="KW-1185">Reference proteome</keyword>
<evidence type="ECO:0000256" key="1">
    <source>
        <dbReference type="SAM" id="SignalP"/>
    </source>
</evidence>
<dbReference type="Pfam" id="PF13501">
    <property type="entry name" value="SoxY"/>
    <property type="match status" value="1"/>
</dbReference>
<proteinExistence type="predicted"/>
<gene>
    <name evidence="4" type="ORF">W822_03360</name>
</gene>
<accession>V8QX52</accession>
<dbReference type="Pfam" id="PF08770">
    <property type="entry name" value="SoxZ"/>
    <property type="match status" value="1"/>
</dbReference>
<dbReference type="InterPro" id="IPR030831">
    <property type="entry name" value="Fuse-rel_SoxYZ"/>
</dbReference>
<dbReference type="OrthoDB" id="8538315at2"/>
<dbReference type="InterPro" id="IPR013783">
    <property type="entry name" value="Ig-like_fold"/>
</dbReference>
<dbReference type="Gene3D" id="2.60.40.2470">
    <property type="entry name" value="SoxY domain"/>
    <property type="match status" value="1"/>
</dbReference>
<protein>
    <submittedName>
        <fullName evidence="4">Sulfur oxidation protein SoxZ</fullName>
    </submittedName>
</protein>
<dbReference type="RefSeq" id="WP_024003739.1">
    <property type="nucleotide sequence ID" value="NZ_KI650979.1"/>
</dbReference>
<dbReference type="InterPro" id="IPR038162">
    <property type="entry name" value="SoxY_sf"/>
</dbReference>
<dbReference type="Gene3D" id="2.60.40.10">
    <property type="entry name" value="Immunoglobulins"/>
    <property type="match status" value="1"/>
</dbReference>
<keyword evidence="1" id="KW-0732">Signal</keyword>
<feature type="signal peptide" evidence="1">
    <location>
        <begin position="1"/>
        <end position="23"/>
    </location>
</feature>
<evidence type="ECO:0000313" key="5">
    <source>
        <dbReference type="Proteomes" id="UP000018733"/>
    </source>
</evidence>
<dbReference type="InterPro" id="IPR014756">
    <property type="entry name" value="Ig_E-set"/>
</dbReference>
<feature type="domain" description="Ig-like SoxY" evidence="3">
    <location>
        <begin position="38"/>
        <end position="144"/>
    </location>
</feature>
<comment type="caution">
    <text evidence="4">The sequence shown here is derived from an EMBL/GenBank/DDBJ whole genome shotgun (WGS) entry which is preliminary data.</text>
</comment>
<evidence type="ECO:0000313" key="4">
    <source>
        <dbReference type="EMBL" id="ETF04222.1"/>
    </source>
</evidence>
<organism evidence="4 5">
    <name type="scientific">Advenella kashmirensis W13003</name>
    <dbReference type="NCBI Taxonomy" id="1424334"/>
    <lineage>
        <taxon>Bacteria</taxon>
        <taxon>Pseudomonadati</taxon>
        <taxon>Pseudomonadota</taxon>
        <taxon>Betaproteobacteria</taxon>
        <taxon>Burkholderiales</taxon>
        <taxon>Alcaligenaceae</taxon>
    </lineage>
</organism>
<dbReference type="AlphaFoldDB" id="V8QX52"/>
<dbReference type="STRING" id="1424334.W822_03360"/>
<evidence type="ECO:0000259" key="3">
    <source>
        <dbReference type="Pfam" id="PF13501"/>
    </source>
</evidence>
<dbReference type="NCBIfam" id="TIGR04557">
    <property type="entry name" value="fuse_rel_SoxYZ"/>
    <property type="match status" value="1"/>
</dbReference>
<dbReference type="InterPro" id="IPR014880">
    <property type="entry name" value="SoxZ_dom"/>
</dbReference>
<name>V8QX52_9BURK</name>
<dbReference type="Proteomes" id="UP000018733">
    <property type="component" value="Unassembled WGS sequence"/>
</dbReference>
<dbReference type="eggNOG" id="COG5501">
    <property type="taxonomic scope" value="Bacteria"/>
</dbReference>